<dbReference type="Pfam" id="PF02770">
    <property type="entry name" value="Acyl-CoA_dh_M"/>
    <property type="match status" value="1"/>
</dbReference>
<dbReference type="InterPro" id="IPR009100">
    <property type="entry name" value="AcylCoA_DH/oxidase_NM_dom_sf"/>
</dbReference>
<accession>A0A5R9DZZ2</accession>
<reference evidence="9 10" key="1">
    <citation type="submission" date="2019-05" db="EMBL/GenBank/DDBJ databases">
        <title>The metagenome of a microbial culture collection derived from dairy environment covers the genomic content of the human microbiome.</title>
        <authorList>
            <person name="Roder T."/>
            <person name="Wuthrich D."/>
            <person name="Sattari Z."/>
            <person name="Von Ah U."/>
            <person name="Bar C."/>
            <person name="Ronchi F."/>
            <person name="Macpherson A.J."/>
            <person name="Ganal-Vonarburg S.C."/>
            <person name="Bruggmann R."/>
            <person name="Vergeres G."/>
        </authorList>
    </citation>
    <scope>NUCLEOTIDE SEQUENCE [LARGE SCALE GENOMIC DNA]</scope>
    <source>
        <strain evidence="9 10">FAM 24227</strain>
    </source>
</reference>
<dbReference type="SUPFAM" id="SSF56645">
    <property type="entry name" value="Acyl-CoA dehydrogenase NM domain-like"/>
    <property type="match status" value="1"/>
</dbReference>
<evidence type="ECO:0000313" key="9">
    <source>
        <dbReference type="EMBL" id="TLQ41183.1"/>
    </source>
</evidence>
<protein>
    <submittedName>
        <fullName evidence="9">Glutaryl-CoA dehydrogenase</fullName>
    </submittedName>
</protein>
<dbReference type="InterPro" id="IPR009075">
    <property type="entry name" value="AcylCo_DH/oxidase_C"/>
</dbReference>
<dbReference type="AlphaFoldDB" id="A0A5R9DZZ2"/>
<dbReference type="Pfam" id="PF02771">
    <property type="entry name" value="Acyl-CoA_dh_N"/>
    <property type="match status" value="1"/>
</dbReference>
<dbReference type="PROSITE" id="PS00073">
    <property type="entry name" value="ACYL_COA_DH_2"/>
    <property type="match status" value="1"/>
</dbReference>
<name>A0A5R9DZZ2_9LACT</name>
<comment type="caution">
    <text evidence="9">The sequence shown here is derived from an EMBL/GenBank/DDBJ whole genome shotgun (WGS) entry which is preliminary data.</text>
</comment>
<dbReference type="InterPro" id="IPR006089">
    <property type="entry name" value="Acyl-CoA_DH_CS"/>
</dbReference>
<sequence>MTTKADIVKELYPEDLYGYAEKLTDGEIEVLQEVREALETHVRPVIAEYWEKADFPFEAFKKVSDVGIINNPKLYVDREGKRKPSELYTAFLYLELARFDASIATFYTVHGGLCYNTILIGGDDRQIEEFAPKLASFEWQGCFGLTEPDHGSDIAGGLATTARREGDNWILNGEKRWIGGADTADVIPIFARDVEDNRIKCFIVRKGAEGYDANPIPHKGSLRAIRNAHIKLEDVVVPETDRLANINGFGDVAKILVFTRADVSHIAMGVTAGAFISALKYVKERDQFGRKLGGFQLVQEKLARMQANVVANIGYSVRLAELQETERPLMLNSSLAKMHNSLTMRETVAMAREVCGGNGITLESEVMRFFTDAEAIYTYEGTHEVNALIVGRELTGLGAFT</sequence>
<dbReference type="GO" id="GO:0003995">
    <property type="term" value="F:acyl-CoA dehydrogenase activity"/>
    <property type="evidence" value="ECO:0007669"/>
    <property type="project" value="InterPro"/>
</dbReference>
<evidence type="ECO:0000313" key="10">
    <source>
        <dbReference type="Proteomes" id="UP000306420"/>
    </source>
</evidence>
<dbReference type="GO" id="GO:0050660">
    <property type="term" value="F:flavin adenine dinucleotide binding"/>
    <property type="evidence" value="ECO:0007669"/>
    <property type="project" value="InterPro"/>
</dbReference>
<dbReference type="InterPro" id="IPR036250">
    <property type="entry name" value="AcylCo_DH-like_C"/>
</dbReference>
<keyword evidence="5" id="KW-0560">Oxidoreductase</keyword>
<proteinExistence type="inferred from homology"/>
<dbReference type="InterPro" id="IPR045008">
    <property type="entry name" value="ACX4-like"/>
</dbReference>
<comment type="similarity">
    <text evidence="2 5">Belongs to the acyl-CoA dehydrogenase family.</text>
</comment>
<evidence type="ECO:0000256" key="5">
    <source>
        <dbReference type="RuleBase" id="RU362125"/>
    </source>
</evidence>
<feature type="domain" description="Acyl-CoA dehydrogenase/oxidase C-terminal" evidence="6">
    <location>
        <begin position="248"/>
        <end position="394"/>
    </location>
</feature>
<dbReference type="EMBL" id="VBSP01000019">
    <property type="protein sequence ID" value="TLQ41183.1"/>
    <property type="molecule type" value="Genomic_DNA"/>
</dbReference>
<keyword evidence="3 5" id="KW-0285">Flavoprotein</keyword>
<dbReference type="Gene3D" id="1.20.140.10">
    <property type="entry name" value="Butyryl-CoA Dehydrogenase, subunit A, domain 3"/>
    <property type="match status" value="1"/>
</dbReference>
<evidence type="ECO:0000256" key="4">
    <source>
        <dbReference type="ARBA" id="ARBA00022827"/>
    </source>
</evidence>
<dbReference type="Proteomes" id="UP000306420">
    <property type="component" value="Unassembled WGS sequence"/>
</dbReference>
<dbReference type="PANTHER" id="PTHR43188">
    <property type="entry name" value="ACYL-COENZYME A OXIDASE"/>
    <property type="match status" value="1"/>
</dbReference>
<evidence type="ECO:0000259" key="6">
    <source>
        <dbReference type="Pfam" id="PF00441"/>
    </source>
</evidence>
<dbReference type="RefSeq" id="WP_138404586.1">
    <property type="nucleotide sequence ID" value="NZ_VBSP01000019.1"/>
</dbReference>
<comment type="cofactor">
    <cofactor evidence="1 5">
        <name>FAD</name>
        <dbReference type="ChEBI" id="CHEBI:57692"/>
    </cofactor>
</comment>
<dbReference type="InterPro" id="IPR046373">
    <property type="entry name" value="Acyl-CoA_Oxase/DH_mid-dom_sf"/>
</dbReference>
<dbReference type="InterPro" id="IPR037069">
    <property type="entry name" value="AcylCoA_DH/ox_N_sf"/>
</dbReference>
<dbReference type="Gene3D" id="1.10.540.10">
    <property type="entry name" value="Acyl-CoA dehydrogenase/oxidase, N-terminal domain"/>
    <property type="match status" value="1"/>
</dbReference>
<evidence type="ECO:0000259" key="8">
    <source>
        <dbReference type="Pfam" id="PF02771"/>
    </source>
</evidence>
<gene>
    <name evidence="9" type="ORF">FEZ33_06470</name>
</gene>
<dbReference type="Pfam" id="PF00441">
    <property type="entry name" value="Acyl-CoA_dh_1"/>
    <property type="match status" value="1"/>
</dbReference>
<evidence type="ECO:0000259" key="7">
    <source>
        <dbReference type="Pfam" id="PF02770"/>
    </source>
</evidence>
<dbReference type="InterPro" id="IPR006091">
    <property type="entry name" value="Acyl-CoA_Oxase/DH_mid-dom"/>
</dbReference>
<evidence type="ECO:0000256" key="1">
    <source>
        <dbReference type="ARBA" id="ARBA00001974"/>
    </source>
</evidence>
<evidence type="ECO:0000256" key="3">
    <source>
        <dbReference type="ARBA" id="ARBA00022630"/>
    </source>
</evidence>
<dbReference type="Gene3D" id="2.40.110.10">
    <property type="entry name" value="Butyryl-CoA Dehydrogenase, subunit A, domain 2"/>
    <property type="match status" value="1"/>
</dbReference>
<organism evidence="9 10">
    <name type="scientific">Ruoffia tabacinasalis</name>
    <dbReference type="NCBI Taxonomy" id="87458"/>
    <lineage>
        <taxon>Bacteria</taxon>
        <taxon>Bacillati</taxon>
        <taxon>Bacillota</taxon>
        <taxon>Bacilli</taxon>
        <taxon>Lactobacillales</taxon>
        <taxon>Aerococcaceae</taxon>
        <taxon>Ruoffia</taxon>
    </lineage>
</organism>
<dbReference type="SUPFAM" id="SSF47203">
    <property type="entry name" value="Acyl-CoA dehydrogenase C-terminal domain-like"/>
    <property type="match status" value="1"/>
</dbReference>
<dbReference type="GO" id="GO:0006635">
    <property type="term" value="P:fatty acid beta-oxidation"/>
    <property type="evidence" value="ECO:0007669"/>
    <property type="project" value="InterPro"/>
</dbReference>
<feature type="domain" description="Acyl-CoA oxidase/dehydrogenase middle" evidence="7">
    <location>
        <begin position="142"/>
        <end position="235"/>
    </location>
</feature>
<dbReference type="InterPro" id="IPR013786">
    <property type="entry name" value="AcylCoA_DH/ox_N"/>
</dbReference>
<dbReference type="PANTHER" id="PTHR43188:SF1">
    <property type="entry name" value="ACYL-COA DEHYDROGENASE"/>
    <property type="match status" value="1"/>
</dbReference>
<dbReference type="OrthoDB" id="9802447at2"/>
<keyword evidence="4 5" id="KW-0274">FAD</keyword>
<feature type="domain" description="Acyl-CoA dehydrogenase/oxidase N-terminal" evidence="8">
    <location>
        <begin position="26"/>
        <end position="138"/>
    </location>
</feature>
<evidence type="ECO:0000256" key="2">
    <source>
        <dbReference type="ARBA" id="ARBA00009347"/>
    </source>
</evidence>